<feature type="region of interest" description="Disordered" evidence="1">
    <location>
        <begin position="73"/>
        <end position="216"/>
    </location>
</feature>
<accession>K0SJA6</accession>
<feature type="compositionally biased region" description="Pro residues" evidence="1">
    <location>
        <begin position="89"/>
        <end position="99"/>
    </location>
</feature>
<comment type="caution">
    <text evidence="2">The sequence shown here is derived from an EMBL/GenBank/DDBJ whole genome shotgun (WGS) entry which is preliminary data.</text>
</comment>
<sequence>VAIGTASLPSVSDTCLWPWSGGSRQLEDGWHVAVPGRPVPIGRAVWPDLCWRIGVADEKSYPGSFEADKSVSWVSFTPPPRTHRRRPRPSPPRPSPPRRTAPRGGGGTAPRPRRRRRPRTGTIPPDVGRRRREERRQRPPQVADGRHPVEPAEGQVQGHDDESRRDALDRRVAQAAVPPGRGRGRSEPLHVDDVAPTGCLGREGGPPLGTDGDHVPVPDEAAVQVRAVAGAVQKGDPTGRRLLVVGGR</sequence>
<dbReference type="EMBL" id="AGNL01015829">
    <property type="protein sequence ID" value="EJK65435.1"/>
    <property type="molecule type" value="Genomic_DNA"/>
</dbReference>
<organism evidence="2 3">
    <name type="scientific">Thalassiosira oceanica</name>
    <name type="common">Marine diatom</name>
    <dbReference type="NCBI Taxonomy" id="159749"/>
    <lineage>
        <taxon>Eukaryota</taxon>
        <taxon>Sar</taxon>
        <taxon>Stramenopiles</taxon>
        <taxon>Ochrophyta</taxon>
        <taxon>Bacillariophyta</taxon>
        <taxon>Coscinodiscophyceae</taxon>
        <taxon>Thalassiosirophycidae</taxon>
        <taxon>Thalassiosirales</taxon>
        <taxon>Thalassiosiraceae</taxon>
        <taxon>Thalassiosira</taxon>
    </lineage>
</organism>
<feature type="non-terminal residue" evidence="2">
    <location>
        <position position="1"/>
    </location>
</feature>
<proteinExistence type="predicted"/>
<reference evidence="2 3" key="1">
    <citation type="journal article" date="2012" name="Genome Biol.">
        <title>Genome and low-iron response of an oceanic diatom adapted to chronic iron limitation.</title>
        <authorList>
            <person name="Lommer M."/>
            <person name="Specht M."/>
            <person name="Roy A.S."/>
            <person name="Kraemer L."/>
            <person name="Andreson R."/>
            <person name="Gutowska M.A."/>
            <person name="Wolf J."/>
            <person name="Bergner S.V."/>
            <person name="Schilhabel M.B."/>
            <person name="Klostermeier U.C."/>
            <person name="Beiko R.G."/>
            <person name="Rosenstiel P."/>
            <person name="Hippler M."/>
            <person name="Laroche J."/>
        </authorList>
    </citation>
    <scope>NUCLEOTIDE SEQUENCE [LARGE SCALE GENOMIC DNA]</scope>
    <source>
        <strain evidence="2 3">CCMP1005</strain>
    </source>
</reference>
<evidence type="ECO:0000256" key="1">
    <source>
        <dbReference type="SAM" id="MobiDB-lite"/>
    </source>
</evidence>
<dbReference type="AlphaFoldDB" id="K0SJA6"/>
<gene>
    <name evidence="2" type="ORF">THAOC_13702</name>
</gene>
<feature type="compositionally biased region" description="Basic and acidic residues" evidence="1">
    <location>
        <begin position="184"/>
        <end position="193"/>
    </location>
</feature>
<dbReference type="Proteomes" id="UP000266841">
    <property type="component" value="Unassembled WGS sequence"/>
</dbReference>
<evidence type="ECO:0000313" key="3">
    <source>
        <dbReference type="Proteomes" id="UP000266841"/>
    </source>
</evidence>
<keyword evidence="3" id="KW-1185">Reference proteome</keyword>
<feature type="compositionally biased region" description="Basic and acidic residues" evidence="1">
    <location>
        <begin position="158"/>
        <end position="172"/>
    </location>
</feature>
<name>K0SJA6_THAOC</name>
<evidence type="ECO:0000313" key="2">
    <source>
        <dbReference type="EMBL" id="EJK65435.1"/>
    </source>
</evidence>
<protein>
    <submittedName>
        <fullName evidence="2">Uncharacterized protein</fullName>
    </submittedName>
</protein>